<dbReference type="RefSeq" id="WP_116573656.1">
    <property type="nucleotide sequence ID" value="NZ_QDGZ01000008.1"/>
</dbReference>
<keyword evidence="2" id="KW-1185">Reference proteome</keyword>
<dbReference type="AlphaFoldDB" id="A0A2T8F6N4"/>
<dbReference type="SUPFAM" id="SSF56784">
    <property type="entry name" value="HAD-like"/>
    <property type="match status" value="1"/>
</dbReference>
<dbReference type="InterPro" id="IPR036412">
    <property type="entry name" value="HAD-like_sf"/>
</dbReference>
<sequence length="92" mass="10280">MEDMWPRYAGELDVPLRDWFAGLHERGLLLGILSNSGPGARERERCWGFEDLVDVLIYSHEVGVMKPDPEAFHHTDTATSIAAVESLLADQA</sequence>
<dbReference type="OrthoDB" id="9797415at2"/>
<dbReference type="Gene3D" id="3.40.50.1000">
    <property type="entry name" value="HAD superfamily/HAD-like"/>
    <property type="match status" value="1"/>
</dbReference>
<dbReference type="InterPro" id="IPR023214">
    <property type="entry name" value="HAD_sf"/>
</dbReference>
<dbReference type="EMBL" id="QDGZ01000008">
    <property type="protein sequence ID" value="PVG81374.1"/>
    <property type="molecule type" value="Genomic_DNA"/>
</dbReference>
<evidence type="ECO:0000313" key="2">
    <source>
        <dbReference type="Proteomes" id="UP000246018"/>
    </source>
</evidence>
<accession>A0A2T8F6N4</accession>
<dbReference type="InterPro" id="IPR006439">
    <property type="entry name" value="HAD-SF_hydro_IA"/>
</dbReference>
<evidence type="ECO:0000313" key="1">
    <source>
        <dbReference type="EMBL" id="PVG81374.1"/>
    </source>
</evidence>
<name>A0A2T8F6N4_9ACTN</name>
<gene>
    <name evidence="1" type="ORF">DDE18_17965</name>
</gene>
<proteinExistence type="predicted"/>
<protein>
    <recommendedName>
        <fullName evidence="3">Haloacid dehalogenase</fullName>
    </recommendedName>
</protein>
<reference evidence="1 2" key="1">
    <citation type="submission" date="2018-04" db="EMBL/GenBank/DDBJ databases">
        <title>Genome of Nocardioides gansuensis WSJ-1.</title>
        <authorList>
            <person name="Wu S."/>
            <person name="Wang G."/>
        </authorList>
    </citation>
    <scope>NUCLEOTIDE SEQUENCE [LARGE SCALE GENOMIC DNA]</scope>
    <source>
        <strain evidence="1 2">WSJ-1</strain>
    </source>
</reference>
<dbReference type="PRINTS" id="PR00413">
    <property type="entry name" value="HADHALOGNASE"/>
</dbReference>
<organism evidence="1 2">
    <name type="scientific">Nocardioides gansuensis</name>
    <dbReference type="NCBI Taxonomy" id="2138300"/>
    <lineage>
        <taxon>Bacteria</taxon>
        <taxon>Bacillati</taxon>
        <taxon>Actinomycetota</taxon>
        <taxon>Actinomycetes</taxon>
        <taxon>Propionibacteriales</taxon>
        <taxon>Nocardioidaceae</taxon>
        <taxon>Nocardioides</taxon>
    </lineage>
</organism>
<evidence type="ECO:0008006" key="3">
    <source>
        <dbReference type="Google" id="ProtNLM"/>
    </source>
</evidence>
<dbReference type="Proteomes" id="UP000246018">
    <property type="component" value="Unassembled WGS sequence"/>
</dbReference>
<comment type="caution">
    <text evidence="1">The sequence shown here is derived from an EMBL/GenBank/DDBJ whole genome shotgun (WGS) entry which is preliminary data.</text>
</comment>